<dbReference type="CDD" id="cd02440">
    <property type="entry name" value="AdoMet_MTases"/>
    <property type="match status" value="1"/>
</dbReference>
<dbReference type="PANTHER" id="PTHR43464">
    <property type="entry name" value="METHYLTRANSFERASE"/>
    <property type="match status" value="1"/>
</dbReference>
<protein>
    <submittedName>
        <fullName evidence="5">SAM-dependent methyltransferase</fullName>
    </submittedName>
</protein>
<dbReference type="Gene3D" id="3.40.50.150">
    <property type="entry name" value="Vaccinia Virus protein VP39"/>
    <property type="match status" value="1"/>
</dbReference>
<keyword evidence="1 5" id="KW-0489">Methyltransferase</keyword>
<dbReference type="InterPro" id="IPR041698">
    <property type="entry name" value="Methyltransf_25"/>
</dbReference>
<name>A0A918HTJ0_9ACTN</name>
<keyword evidence="2" id="KW-0808">Transferase</keyword>
<evidence type="ECO:0000259" key="4">
    <source>
        <dbReference type="Pfam" id="PF13649"/>
    </source>
</evidence>
<evidence type="ECO:0000256" key="2">
    <source>
        <dbReference type="ARBA" id="ARBA00022679"/>
    </source>
</evidence>
<keyword evidence="3" id="KW-0949">S-adenosyl-L-methionine</keyword>
<evidence type="ECO:0000256" key="3">
    <source>
        <dbReference type="ARBA" id="ARBA00022691"/>
    </source>
</evidence>
<comment type="caution">
    <text evidence="5">The sequence shown here is derived from an EMBL/GenBank/DDBJ whole genome shotgun (WGS) entry which is preliminary data.</text>
</comment>
<feature type="domain" description="Methyltransferase" evidence="4">
    <location>
        <begin position="35"/>
        <end position="125"/>
    </location>
</feature>
<gene>
    <name evidence="5" type="ORF">GCM10010274_10660</name>
</gene>
<dbReference type="Pfam" id="PF13649">
    <property type="entry name" value="Methyltransf_25"/>
    <property type="match status" value="1"/>
</dbReference>
<evidence type="ECO:0000256" key="1">
    <source>
        <dbReference type="ARBA" id="ARBA00022603"/>
    </source>
</evidence>
<reference evidence="5" key="2">
    <citation type="submission" date="2020-09" db="EMBL/GenBank/DDBJ databases">
        <authorList>
            <person name="Sun Q."/>
            <person name="Ohkuma M."/>
        </authorList>
    </citation>
    <scope>NUCLEOTIDE SEQUENCE</scope>
    <source>
        <strain evidence="5">JCM 4391</strain>
    </source>
</reference>
<evidence type="ECO:0000313" key="6">
    <source>
        <dbReference type="Proteomes" id="UP000636661"/>
    </source>
</evidence>
<dbReference type="InterPro" id="IPR029063">
    <property type="entry name" value="SAM-dependent_MTases_sf"/>
</dbReference>
<dbReference type="AlphaFoldDB" id="A0A918HTJ0"/>
<reference evidence="5" key="1">
    <citation type="journal article" date="2014" name="Int. J. Syst. Evol. Microbiol.">
        <title>Complete genome sequence of Corynebacterium casei LMG S-19264T (=DSM 44701T), isolated from a smear-ripened cheese.</title>
        <authorList>
            <consortium name="US DOE Joint Genome Institute (JGI-PGF)"/>
            <person name="Walter F."/>
            <person name="Albersmeier A."/>
            <person name="Kalinowski J."/>
            <person name="Ruckert C."/>
        </authorList>
    </citation>
    <scope>NUCLEOTIDE SEQUENCE</scope>
    <source>
        <strain evidence="5">JCM 4391</strain>
    </source>
</reference>
<proteinExistence type="predicted"/>
<organism evidence="5 6">
    <name type="scientific">Streptomyces lavendofoliae</name>
    <dbReference type="NCBI Taxonomy" id="67314"/>
    <lineage>
        <taxon>Bacteria</taxon>
        <taxon>Bacillati</taxon>
        <taxon>Actinomycetota</taxon>
        <taxon>Actinomycetes</taxon>
        <taxon>Kitasatosporales</taxon>
        <taxon>Streptomycetaceae</taxon>
        <taxon>Streptomyces</taxon>
    </lineage>
</organism>
<dbReference type="GO" id="GO:0008168">
    <property type="term" value="F:methyltransferase activity"/>
    <property type="evidence" value="ECO:0007669"/>
    <property type="project" value="UniProtKB-KW"/>
</dbReference>
<keyword evidence="6" id="KW-1185">Reference proteome</keyword>
<dbReference type="EMBL" id="BMTP01000002">
    <property type="protein sequence ID" value="GGU25882.1"/>
    <property type="molecule type" value="Genomic_DNA"/>
</dbReference>
<dbReference type="PANTHER" id="PTHR43464:SF19">
    <property type="entry name" value="UBIQUINONE BIOSYNTHESIS O-METHYLTRANSFERASE, MITOCHONDRIAL"/>
    <property type="match status" value="1"/>
</dbReference>
<dbReference type="SUPFAM" id="SSF53335">
    <property type="entry name" value="S-adenosyl-L-methionine-dependent methyltransferases"/>
    <property type="match status" value="1"/>
</dbReference>
<sequence>MEALDRFNAAHPWDHNAHYHRWILRRLPRRFGSALDVGSGAGDLARLLAGRAGRVHGIDADPAITARAREQAPLAGAAPVTFTVARAPAGIPAGGYDVITCVATLHHLPLTGALTAFRRHLAPGGTLVVVGLYRPRSPVEHLLGAVAVPPNAAMGLLRNRGRAAPPAVSPAAPTRPADTSFADVARAARRVLPGARLRRRLFWRYTLVWRQPGTNRRTKRFCQGVSTARRS</sequence>
<dbReference type="Proteomes" id="UP000636661">
    <property type="component" value="Unassembled WGS sequence"/>
</dbReference>
<evidence type="ECO:0000313" key="5">
    <source>
        <dbReference type="EMBL" id="GGU25882.1"/>
    </source>
</evidence>
<dbReference type="GO" id="GO:0032259">
    <property type="term" value="P:methylation"/>
    <property type="evidence" value="ECO:0007669"/>
    <property type="project" value="UniProtKB-KW"/>
</dbReference>
<accession>A0A918HTJ0</accession>